<accession>Q248I9</accession>
<protein>
    <submittedName>
        <fullName evidence="1">Tetratricopeptide repeat protein</fullName>
    </submittedName>
</protein>
<keyword evidence="2" id="KW-1185">Reference proteome</keyword>
<organism evidence="1 2">
    <name type="scientific">Tetrahymena thermophila (strain SB210)</name>
    <dbReference type="NCBI Taxonomy" id="312017"/>
    <lineage>
        <taxon>Eukaryota</taxon>
        <taxon>Sar</taxon>
        <taxon>Alveolata</taxon>
        <taxon>Ciliophora</taxon>
        <taxon>Intramacronucleata</taxon>
        <taxon>Oligohymenophorea</taxon>
        <taxon>Hymenostomatida</taxon>
        <taxon>Tetrahymenina</taxon>
        <taxon>Tetrahymenidae</taxon>
        <taxon>Tetrahymena</taxon>
    </lineage>
</organism>
<dbReference type="RefSeq" id="XP_001024441.3">
    <property type="nucleotide sequence ID" value="XM_001024441.3"/>
</dbReference>
<dbReference type="AlphaFoldDB" id="Q248I9"/>
<reference evidence="2" key="1">
    <citation type="journal article" date="2006" name="PLoS Biol.">
        <title>Macronuclear genome sequence of the ciliate Tetrahymena thermophila, a model eukaryote.</title>
        <authorList>
            <person name="Eisen J.A."/>
            <person name="Coyne R.S."/>
            <person name="Wu M."/>
            <person name="Wu D."/>
            <person name="Thiagarajan M."/>
            <person name="Wortman J.R."/>
            <person name="Badger J.H."/>
            <person name="Ren Q."/>
            <person name="Amedeo P."/>
            <person name="Jones K.M."/>
            <person name="Tallon L.J."/>
            <person name="Delcher A.L."/>
            <person name="Salzberg S.L."/>
            <person name="Silva J.C."/>
            <person name="Haas B.J."/>
            <person name="Majoros W.H."/>
            <person name="Farzad M."/>
            <person name="Carlton J.M."/>
            <person name="Smith R.K. Jr."/>
            <person name="Garg J."/>
            <person name="Pearlman R.E."/>
            <person name="Karrer K.M."/>
            <person name="Sun L."/>
            <person name="Manning G."/>
            <person name="Elde N.C."/>
            <person name="Turkewitz A.P."/>
            <person name="Asai D.J."/>
            <person name="Wilkes D.E."/>
            <person name="Wang Y."/>
            <person name="Cai H."/>
            <person name="Collins K."/>
            <person name="Stewart B.A."/>
            <person name="Lee S.R."/>
            <person name="Wilamowska K."/>
            <person name="Weinberg Z."/>
            <person name="Ruzzo W.L."/>
            <person name="Wloga D."/>
            <person name="Gaertig J."/>
            <person name="Frankel J."/>
            <person name="Tsao C.-C."/>
            <person name="Gorovsky M.A."/>
            <person name="Keeling P.J."/>
            <person name="Waller R.F."/>
            <person name="Patron N.J."/>
            <person name="Cherry J.M."/>
            <person name="Stover N.A."/>
            <person name="Krieger C.J."/>
            <person name="del Toro C."/>
            <person name="Ryder H.F."/>
            <person name="Williamson S.C."/>
            <person name="Barbeau R.A."/>
            <person name="Hamilton E.P."/>
            <person name="Orias E."/>
        </authorList>
    </citation>
    <scope>NUCLEOTIDE SEQUENCE [LARGE SCALE GENOMIC DNA]</scope>
    <source>
        <strain evidence="2">SB210</strain>
    </source>
</reference>
<dbReference type="InterPro" id="IPR011990">
    <property type="entry name" value="TPR-like_helical_dom_sf"/>
</dbReference>
<dbReference type="InterPro" id="IPR019734">
    <property type="entry name" value="TPR_rpt"/>
</dbReference>
<evidence type="ECO:0000313" key="2">
    <source>
        <dbReference type="Proteomes" id="UP000009168"/>
    </source>
</evidence>
<evidence type="ECO:0000313" key="1">
    <source>
        <dbReference type="EMBL" id="EAS04196.3"/>
    </source>
</evidence>
<dbReference type="KEGG" id="tet:TTHERM_01224660"/>
<gene>
    <name evidence="1" type="ORF">TTHERM_01224660</name>
</gene>
<dbReference type="HOGENOM" id="CLU_226304_0_0_1"/>
<name>Q248I9_TETTS</name>
<dbReference type="EMBL" id="GG662453">
    <property type="protein sequence ID" value="EAS04196.3"/>
    <property type="molecule type" value="Genomic_DNA"/>
</dbReference>
<proteinExistence type="predicted"/>
<sequence length="681" mass="80668">MLLSNNNNILISTKLDKCDDTLKSDIQFTKNYSQSPKIPISFDITYLNIQQKQLKQVQSISFGQNHLNKENLQIITSTAKLTTEESTTSFQSDEFIKLKQDNKNQILKGLKPLFLEMKIIKQTFQDLENLINYSIDAQNYNSEDFTKSLFHFSKAKSTFQQLKNQIGLWRCYYNLGLASLLNKNYYLAQEYFESAIELSLETIGIDYQGIENYKIFNKSQNNYENQLQILTKKIFSKAYCLKQQALSFYYLDQNETNESSSLLNRNFFKHNHDIQRIQQRSSSNETLQLLNQSLNTFKIVLKFVENNQLSFSDICKIHLYQEIIEIFIFLRQNNNKIFYKLIEKVNQIMNNQKYQDNIMSEPSYISSVNTYKQILEIQKSRQLFLLGLIEQSKNNNIEAFELFTQSIEEGSHYSPQLRKKLIIHMKQAINDIPFKSLVFETQKQFFYNKKTPIDLTIVAQLDYCKENYTIESILQNIQKTNLFEEQDRIQILIYHSEIDIFISYTVIQCSQDWNVIIDSLKDIERTIINDKMKTQLSWQEALFQSLQFINDFRRLDHLVSLKQQYFDSKVIQNNINERSNQKFLTNEIKKVILLLSNNQENDHAKLSQRLNNFQKIINNQKPIVYHLKESTSQNNKKEFNSPFISYEPLENENQIVSKLIQLRKEDHLNEGQEFLSILYNF</sequence>
<dbReference type="Gene3D" id="1.25.40.10">
    <property type="entry name" value="Tetratricopeptide repeat domain"/>
    <property type="match status" value="1"/>
</dbReference>
<dbReference type="Proteomes" id="UP000009168">
    <property type="component" value="Unassembled WGS sequence"/>
</dbReference>
<dbReference type="SUPFAM" id="SSF48452">
    <property type="entry name" value="TPR-like"/>
    <property type="match status" value="1"/>
</dbReference>
<dbReference type="GeneID" id="7830437"/>
<dbReference type="InParanoid" id="Q248I9"/>
<dbReference type="SMART" id="SM00028">
    <property type="entry name" value="TPR"/>
    <property type="match status" value="2"/>
</dbReference>